<keyword evidence="1" id="KW-0812">Transmembrane</keyword>
<dbReference type="EMBL" id="MEIA01000167">
    <property type="protein sequence ID" value="OJF13197.1"/>
    <property type="molecule type" value="Genomic_DNA"/>
</dbReference>
<keyword evidence="1" id="KW-1133">Transmembrane helix</keyword>
<name>A0A1K0FK15_9ACTN</name>
<feature type="transmembrane region" description="Helical" evidence="1">
    <location>
        <begin position="46"/>
        <end position="69"/>
    </location>
</feature>
<evidence type="ECO:0000313" key="3">
    <source>
        <dbReference type="Proteomes" id="UP000182486"/>
    </source>
</evidence>
<accession>A0A1K0FK15</accession>
<dbReference type="RefSeq" id="WP_071806203.1">
    <property type="nucleotide sequence ID" value="NZ_MEIA01000167.1"/>
</dbReference>
<dbReference type="AlphaFoldDB" id="A0A1K0FK15"/>
<evidence type="ECO:0000313" key="2">
    <source>
        <dbReference type="EMBL" id="OJF13197.1"/>
    </source>
</evidence>
<feature type="transmembrane region" description="Helical" evidence="1">
    <location>
        <begin position="20"/>
        <end position="39"/>
    </location>
</feature>
<reference evidence="2 3" key="1">
    <citation type="submission" date="2016-09" db="EMBL/GenBank/DDBJ databases">
        <title>Couchioplanes caeruleus draft genome sequence.</title>
        <authorList>
            <person name="Sheehan J."/>
            <person name="Caffrey P."/>
        </authorList>
    </citation>
    <scope>NUCLEOTIDE SEQUENCE [LARGE SCALE GENOMIC DNA]</scope>
    <source>
        <strain evidence="2 3">DSM 43634</strain>
    </source>
</reference>
<sequence>MTSDRGDGAPEPWSLRWLRLAGLFTAACTDLLAPLALAGGSEGRGFLTTVVFVTGFAGILAAPVLLLFLDLPVRWLKVVLVGQLIVGPTAFCAGSEATRSGYLHLLGRPVAARVVDSEVACGASGTGPAGDRDATCAKYLYLERPDGTPVAGPPLVGGRQRVAGFATDDEPVPMVEDRLGLVRAAPAGAGGGPHMSPKDWAAGVVLMVGWLVLLSGLAAGTAERLRGRSPRGGPASVPPS</sequence>
<keyword evidence="1" id="KW-0472">Membrane</keyword>
<proteinExistence type="predicted"/>
<evidence type="ECO:0000256" key="1">
    <source>
        <dbReference type="SAM" id="Phobius"/>
    </source>
</evidence>
<dbReference type="Proteomes" id="UP000182486">
    <property type="component" value="Unassembled WGS sequence"/>
</dbReference>
<keyword evidence="3" id="KW-1185">Reference proteome</keyword>
<organism evidence="2 3">
    <name type="scientific">Couchioplanes caeruleus subsp. caeruleus</name>
    <dbReference type="NCBI Taxonomy" id="56427"/>
    <lineage>
        <taxon>Bacteria</taxon>
        <taxon>Bacillati</taxon>
        <taxon>Actinomycetota</taxon>
        <taxon>Actinomycetes</taxon>
        <taxon>Micromonosporales</taxon>
        <taxon>Micromonosporaceae</taxon>
        <taxon>Couchioplanes</taxon>
    </lineage>
</organism>
<protein>
    <submittedName>
        <fullName evidence="2">Uncharacterized protein</fullName>
    </submittedName>
</protein>
<gene>
    <name evidence="2" type="ORF">BG844_16415</name>
</gene>
<feature type="transmembrane region" description="Helical" evidence="1">
    <location>
        <begin position="200"/>
        <end position="222"/>
    </location>
</feature>
<comment type="caution">
    <text evidence="2">The sequence shown here is derived from an EMBL/GenBank/DDBJ whole genome shotgun (WGS) entry which is preliminary data.</text>
</comment>